<dbReference type="Gene3D" id="1.10.3300.10">
    <property type="entry name" value="Jann2411-like domain"/>
    <property type="match status" value="1"/>
</dbReference>
<protein>
    <submittedName>
        <fullName evidence="2">Conserved protein containing a Zn-ribbon-like motif, possibly RNA-binding</fullName>
    </submittedName>
</protein>
<sequence length="182" mass="19535">MVFDSQRTLAFVNTRLDRPTGLIDQLADRDAAAGWLAGELGYDSPISGRDHAALLELRDSARWILRARSAGLTPPPQDLDVVNAASVAAPRAEQLDGDWNSAVHFAASGSPDANNLTELLAGLASAVVNLAAASENLVECAADDCVVLFLRTDPRRRWHSKRCGNRVRAARSFARHRSGGPP</sequence>
<accession>A0A1H0EKR3</accession>
<organism evidence="2 3">
    <name type="scientific">Streptomyces wuyuanensis</name>
    <dbReference type="NCBI Taxonomy" id="1196353"/>
    <lineage>
        <taxon>Bacteria</taxon>
        <taxon>Bacillati</taxon>
        <taxon>Actinomycetota</taxon>
        <taxon>Actinomycetes</taxon>
        <taxon>Kitasatosporales</taxon>
        <taxon>Streptomycetaceae</taxon>
        <taxon>Streptomyces</taxon>
    </lineage>
</organism>
<evidence type="ECO:0000313" key="2">
    <source>
        <dbReference type="EMBL" id="SDN82962.1"/>
    </source>
</evidence>
<evidence type="ECO:0000259" key="1">
    <source>
        <dbReference type="Pfam" id="PF11706"/>
    </source>
</evidence>
<dbReference type="Proteomes" id="UP000199063">
    <property type="component" value="Unassembled WGS sequence"/>
</dbReference>
<dbReference type="OrthoDB" id="3211108at2"/>
<keyword evidence="3" id="KW-1185">Reference proteome</keyword>
<evidence type="ECO:0000313" key="3">
    <source>
        <dbReference type="Proteomes" id="UP000199063"/>
    </source>
</evidence>
<dbReference type="InterPro" id="IPR023286">
    <property type="entry name" value="ABATE_dom_sf"/>
</dbReference>
<dbReference type="Pfam" id="PF07336">
    <property type="entry name" value="ABATE"/>
    <property type="match status" value="1"/>
</dbReference>
<dbReference type="EMBL" id="FNHI01000048">
    <property type="protein sequence ID" value="SDN82962.1"/>
    <property type="molecule type" value="Genomic_DNA"/>
</dbReference>
<reference evidence="3" key="1">
    <citation type="submission" date="2016-10" db="EMBL/GenBank/DDBJ databases">
        <authorList>
            <person name="Varghese N."/>
            <person name="Submissions S."/>
        </authorList>
    </citation>
    <scope>NUCLEOTIDE SEQUENCE [LARGE SCALE GENOMIC DNA]</scope>
    <source>
        <strain evidence="3">CGMCC 4.7042</strain>
    </source>
</reference>
<feature type="domain" description="Zinc finger CGNR" evidence="1">
    <location>
        <begin position="139"/>
        <end position="176"/>
    </location>
</feature>
<dbReference type="AlphaFoldDB" id="A0A1H0EKR3"/>
<dbReference type="InterPro" id="IPR021005">
    <property type="entry name" value="Znf_CGNR"/>
</dbReference>
<dbReference type="STRING" id="1196353.SAMN05444921_1484"/>
<dbReference type="InterPro" id="IPR010852">
    <property type="entry name" value="ABATE"/>
</dbReference>
<dbReference type="Pfam" id="PF11706">
    <property type="entry name" value="zf-CGNR"/>
    <property type="match status" value="1"/>
</dbReference>
<dbReference type="PANTHER" id="PTHR35525">
    <property type="entry name" value="BLL6575 PROTEIN"/>
    <property type="match status" value="1"/>
</dbReference>
<dbReference type="SUPFAM" id="SSF160904">
    <property type="entry name" value="Jann2411-like"/>
    <property type="match status" value="1"/>
</dbReference>
<dbReference type="PANTHER" id="PTHR35525:SF3">
    <property type="entry name" value="BLL6575 PROTEIN"/>
    <property type="match status" value="1"/>
</dbReference>
<proteinExistence type="predicted"/>
<gene>
    <name evidence="2" type="ORF">SAMN05444921_1484</name>
</gene>
<name>A0A1H0EKR3_9ACTN</name>